<feature type="region of interest" description="Disordered" evidence="4">
    <location>
        <begin position="1"/>
        <end position="101"/>
    </location>
</feature>
<dbReference type="GO" id="GO:0003677">
    <property type="term" value="F:DNA binding"/>
    <property type="evidence" value="ECO:0007669"/>
    <property type="project" value="UniProtKB-UniRule"/>
</dbReference>
<name>U1GAP0_ENDPU</name>
<evidence type="ECO:0000313" key="8">
    <source>
        <dbReference type="Proteomes" id="UP000019373"/>
    </source>
</evidence>
<dbReference type="GeneID" id="19242123"/>
<organism evidence="7 8">
    <name type="scientific">Endocarpon pusillum (strain Z07020 / HMAS-L-300199)</name>
    <name type="common">Lichen-forming fungus</name>
    <dbReference type="NCBI Taxonomy" id="1263415"/>
    <lineage>
        <taxon>Eukaryota</taxon>
        <taxon>Fungi</taxon>
        <taxon>Dikarya</taxon>
        <taxon>Ascomycota</taxon>
        <taxon>Pezizomycotina</taxon>
        <taxon>Eurotiomycetes</taxon>
        <taxon>Chaetothyriomycetidae</taxon>
        <taxon>Verrucariales</taxon>
        <taxon>Verrucariaceae</taxon>
        <taxon>Endocarpon</taxon>
    </lineage>
</organism>
<feature type="compositionally biased region" description="Basic and acidic residues" evidence="4">
    <location>
        <begin position="34"/>
        <end position="63"/>
    </location>
</feature>
<dbReference type="PROSITE" id="PS50118">
    <property type="entry name" value="HMG_BOX_2"/>
    <property type="match status" value="1"/>
</dbReference>
<evidence type="ECO:0000313" key="7">
    <source>
        <dbReference type="EMBL" id="ERF68751.1"/>
    </source>
</evidence>
<sequence>MDTEMDTSVGSSITVDNVLMGDPKNHASPPTNAEFKHEDADDDSESAHDMLRIFRSEDNDRDSTNSSMTSASLISGLPESKSSGANQASRKKFSIPNAESPLQRSKMVAKFRAKSSIPTKLPPTEYGRQCVAAAYASRLNPYALHEDEHHLLQDRLCHLHVTVYLNIRNGILRLWARNPNVSVNLEEAIGCAKDERWTQLACFAYEWLVRGGYINFGCVEVPLGIKTTRGRRNESSGQTIVVIGGGMAGLGCARQLTSVFNHFPDHTPPQVVVLEGRGRIGGRIYSHPLTSRVSEDLALHQRPTAEMGAHIIVGFEHGNPLDTIVRGQLALDCHSLRDLSTLYDTDGSAVDEHQDTMVERLYNDVLDRSGQYRYKRQKPRTAMGEKEMIDSGRDASEDDGLTISQYEEATASGTIDLLLPAKSRRRGVGHKAAKQDKPSEQVDTDMDTQTQLPAATAAKEIGFHLKSTTRLDESLDLDRLAASPNASLGDVLDEGVRQYTRFLELRPKAMRLLNWHFANLEYANAANVERLSLSGWDQDSGNEFEGEHAQIIGGYQQVPRALWRFPDKLDVRTNKPVSQIRYDPRDPGGRATVTCEDGEVIEADKVVITAPLGVLKQQSIQFHPPLPQWKQAAISRLGFGLLNKIVLVFDRPFWDVDRDMFGLLREPRSGSGFAQDDYRAGRGQFYLFWNCIETSGLPVLIALMAGDSAHEAETKSDHDLVSSCLAQLRKVFGESSVPTPSETIVTRWGSDRFARGTYSFVAAEAQPQDYDTLARSLGNLYFAGEATCGSHPATVHGAYLSGLRAASDILEAIIGPISLPNPLVVETKSSNGNPVDLTAVVTPVTAPKRKGDPVIPAGTFTRPVKEPTSSLQQDWDAAMWDYIYAAIGFAPPQPSKSGTNPFLLYQKDHWNACKERCDSKKRTSTGKANVKTGRDEVRIELGRMWKLLSDEEKAPYVERTRTHKDANDDAIMAWKAACVEWDKRTWEVKDEWIKQGNAFEEWVRKRNGGGVDCGTLQGESSPLTRHLKIALIESQPLSKLRGWNPRADEYSNRASSLTPASVSFLEAIGAWKHVEQSRVQPYNEMQVWDGSNGSKMRFDWSSDPDKSHSPLRTVATMTENANLSKGLSSRVIEVEESESGDGQNGGRGSLMFGSTVSSIENGLDDPHGLNLSSWPIVSVSSAERKAPTSMAARLLVGADGANSPVRAFAGIPSNGWDYSRHGVVATVNLDSQPGNDIDSLFTSHPQRITAYQRFLPALGGPIALLPLPNGKASLVWSTTASNATYLKSLPLETFTTMINAAFRLSMTDLAYMFTLPTSANHSTTSKSYTHAQELTWRLSHTPLPPPRPPLVTSTQADSIASFPLRFRQSRGGGGACLSGALVTFWRGFMASMAVLWGGGGGLGWGCWIGGREPRGSLWGGRRGSELDL</sequence>
<keyword evidence="3" id="KW-0539">Nucleus</keyword>
<feature type="region of interest" description="Disordered" evidence="4">
    <location>
        <begin position="376"/>
        <end position="398"/>
    </location>
</feature>
<dbReference type="GO" id="GO:0050660">
    <property type="term" value="F:flavin adenine dinucleotide binding"/>
    <property type="evidence" value="ECO:0007669"/>
    <property type="project" value="TreeGrafter"/>
</dbReference>
<feature type="compositionally biased region" description="Polar residues" evidence="4">
    <location>
        <begin position="64"/>
        <end position="73"/>
    </location>
</feature>
<comment type="similarity">
    <text evidence="1">Belongs to the flavin monoamine oxidase family.</text>
</comment>
<evidence type="ECO:0000259" key="6">
    <source>
        <dbReference type="PROSITE" id="PS50934"/>
    </source>
</evidence>
<dbReference type="Gene3D" id="1.10.30.10">
    <property type="entry name" value="High mobility group box domain"/>
    <property type="match status" value="1"/>
</dbReference>
<evidence type="ECO:0000256" key="1">
    <source>
        <dbReference type="ARBA" id="ARBA00005995"/>
    </source>
</evidence>
<dbReference type="SUPFAM" id="SSF51905">
    <property type="entry name" value="FAD/NAD(P)-binding domain"/>
    <property type="match status" value="2"/>
</dbReference>
<dbReference type="InterPro" id="IPR050281">
    <property type="entry name" value="Flavin_monoamine_oxidase"/>
</dbReference>
<evidence type="ECO:0000259" key="5">
    <source>
        <dbReference type="PROSITE" id="PS50118"/>
    </source>
</evidence>
<dbReference type="GO" id="GO:0006338">
    <property type="term" value="P:chromatin remodeling"/>
    <property type="evidence" value="ECO:0007669"/>
    <property type="project" value="TreeGrafter"/>
</dbReference>
<evidence type="ECO:0008006" key="9">
    <source>
        <dbReference type="Google" id="ProtNLM"/>
    </source>
</evidence>
<dbReference type="InterPro" id="IPR036188">
    <property type="entry name" value="FAD/NAD-bd_sf"/>
</dbReference>
<dbReference type="InterPro" id="IPR002937">
    <property type="entry name" value="Amino_oxidase"/>
</dbReference>
<feature type="DNA-binding region" description="HMG box" evidence="3">
    <location>
        <begin position="895"/>
        <end position="975"/>
    </location>
</feature>
<feature type="domain" description="SWIRM" evidence="6">
    <location>
        <begin position="130"/>
        <end position="225"/>
    </location>
</feature>
<reference evidence="8" key="1">
    <citation type="journal article" date="2014" name="BMC Genomics">
        <title>Genome characteristics reveal the impact of lichenization on lichen-forming fungus Endocarpon pusillum Hedwig (Verrucariales, Ascomycota).</title>
        <authorList>
            <person name="Wang Y.-Y."/>
            <person name="Liu B."/>
            <person name="Zhang X.-Y."/>
            <person name="Zhou Q.-M."/>
            <person name="Zhang T."/>
            <person name="Li H."/>
            <person name="Yu Y.-F."/>
            <person name="Zhang X.-L."/>
            <person name="Hao X.-Y."/>
            <person name="Wang M."/>
            <person name="Wang L."/>
            <person name="Wei J.-C."/>
        </authorList>
    </citation>
    <scope>NUCLEOTIDE SEQUENCE [LARGE SCALE GENOMIC DNA]</scope>
    <source>
        <strain evidence="8">Z07020 / HMAS-L-300199</strain>
    </source>
</reference>
<feature type="compositionally biased region" description="Basic and acidic residues" evidence="4">
    <location>
        <begin position="383"/>
        <end position="395"/>
    </location>
</feature>
<dbReference type="SUPFAM" id="SSF46689">
    <property type="entry name" value="Homeodomain-like"/>
    <property type="match status" value="1"/>
</dbReference>
<dbReference type="InterPro" id="IPR009071">
    <property type="entry name" value="HMG_box_dom"/>
</dbReference>
<dbReference type="PANTHER" id="PTHR10742">
    <property type="entry name" value="FLAVIN MONOAMINE OXIDASE"/>
    <property type="match status" value="1"/>
</dbReference>
<accession>U1GAP0</accession>
<dbReference type="eggNOG" id="KOG0029">
    <property type="taxonomic scope" value="Eukaryota"/>
</dbReference>
<dbReference type="Pfam" id="PF04433">
    <property type="entry name" value="SWIRM"/>
    <property type="match status" value="1"/>
</dbReference>
<dbReference type="GO" id="GO:0010468">
    <property type="term" value="P:regulation of gene expression"/>
    <property type="evidence" value="ECO:0007669"/>
    <property type="project" value="UniProtKB-ARBA"/>
</dbReference>
<feature type="compositionally biased region" description="Polar residues" evidence="4">
    <location>
        <begin position="1"/>
        <end position="15"/>
    </location>
</feature>
<dbReference type="OMA" id="WCAENPF"/>
<dbReference type="SUPFAM" id="SSF54373">
    <property type="entry name" value="FAD-linked reductases, C-terminal domain"/>
    <property type="match status" value="1"/>
</dbReference>
<proteinExistence type="inferred from homology"/>
<dbReference type="Proteomes" id="UP000019373">
    <property type="component" value="Unassembled WGS sequence"/>
</dbReference>
<dbReference type="CDD" id="cd00084">
    <property type="entry name" value="HMG-box_SF"/>
    <property type="match status" value="1"/>
</dbReference>
<dbReference type="InterPro" id="IPR036388">
    <property type="entry name" value="WH-like_DNA-bd_sf"/>
</dbReference>
<dbReference type="InterPro" id="IPR009057">
    <property type="entry name" value="Homeodomain-like_sf"/>
</dbReference>
<gene>
    <name evidence="7" type="ORF">EPUS_07238</name>
</gene>
<keyword evidence="3" id="KW-0238">DNA-binding</keyword>
<dbReference type="OrthoDB" id="9982100at2759"/>
<dbReference type="InterPro" id="IPR007526">
    <property type="entry name" value="SWIRM"/>
</dbReference>
<dbReference type="RefSeq" id="XP_007805581.1">
    <property type="nucleotide sequence ID" value="XM_007807390.1"/>
</dbReference>
<feature type="domain" description="HMG box" evidence="5">
    <location>
        <begin position="895"/>
        <end position="975"/>
    </location>
</feature>
<dbReference type="FunFam" id="1.10.10.10:FF:000064">
    <property type="entry name" value="Lysine-specific histone demethylase 1A"/>
    <property type="match status" value="1"/>
</dbReference>
<dbReference type="GO" id="GO:0005634">
    <property type="term" value="C:nucleus"/>
    <property type="evidence" value="ECO:0007669"/>
    <property type="project" value="UniProtKB-UniRule"/>
</dbReference>
<dbReference type="SUPFAM" id="SSF47095">
    <property type="entry name" value="HMG-box"/>
    <property type="match status" value="1"/>
</dbReference>
<dbReference type="Gene3D" id="1.10.10.10">
    <property type="entry name" value="Winged helix-like DNA-binding domain superfamily/Winged helix DNA-binding domain"/>
    <property type="match status" value="1"/>
</dbReference>
<dbReference type="Gene3D" id="3.50.50.60">
    <property type="entry name" value="FAD/NAD(P)-binding domain"/>
    <property type="match status" value="3"/>
</dbReference>
<evidence type="ECO:0000256" key="3">
    <source>
        <dbReference type="PROSITE-ProRule" id="PRU00267"/>
    </source>
</evidence>
<evidence type="ECO:0000256" key="4">
    <source>
        <dbReference type="SAM" id="MobiDB-lite"/>
    </source>
</evidence>
<protein>
    <recommendedName>
        <fullName evidence="9">SWIRM domain-containing protein</fullName>
    </recommendedName>
</protein>
<keyword evidence="8" id="KW-1185">Reference proteome</keyword>
<dbReference type="GO" id="GO:0016491">
    <property type="term" value="F:oxidoreductase activity"/>
    <property type="evidence" value="ECO:0007669"/>
    <property type="project" value="UniProtKB-KW"/>
</dbReference>
<dbReference type="EMBL" id="KE721494">
    <property type="protein sequence ID" value="ERF68751.1"/>
    <property type="molecule type" value="Genomic_DNA"/>
</dbReference>
<dbReference type="eggNOG" id="KOG3855">
    <property type="taxonomic scope" value="Eukaryota"/>
</dbReference>
<dbReference type="Pfam" id="PF09011">
    <property type="entry name" value="HMG_box_2"/>
    <property type="match status" value="1"/>
</dbReference>
<dbReference type="InterPro" id="IPR036910">
    <property type="entry name" value="HMG_box_dom_sf"/>
</dbReference>
<feature type="region of interest" description="Disordered" evidence="4">
    <location>
        <begin position="426"/>
        <end position="446"/>
    </location>
</feature>
<dbReference type="Pfam" id="PF01593">
    <property type="entry name" value="Amino_oxidase"/>
    <property type="match status" value="1"/>
</dbReference>
<dbReference type="GO" id="GO:0003682">
    <property type="term" value="F:chromatin binding"/>
    <property type="evidence" value="ECO:0007669"/>
    <property type="project" value="TreeGrafter"/>
</dbReference>
<evidence type="ECO:0000256" key="2">
    <source>
        <dbReference type="ARBA" id="ARBA00023002"/>
    </source>
</evidence>
<dbReference type="HOGENOM" id="CLU_252641_0_0_1"/>
<dbReference type="PANTHER" id="PTHR10742:SF386">
    <property type="entry name" value="LYSINE-SPECIFIC HISTONE DEMETHYLASE 1A"/>
    <property type="match status" value="1"/>
</dbReference>
<keyword evidence="2" id="KW-0560">Oxidoreductase</keyword>
<dbReference type="PROSITE" id="PS50934">
    <property type="entry name" value="SWIRM"/>
    <property type="match status" value="1"/>
</dbReference>